<name>A0A1H7NMY5_9RHOB</name>
<dbReference type="RefSeq" id="WP_175544725.1">
    <property type="nucleotide sequence ID" value="NZ_FOAG01000004.1"/>
</dbReference>
<dbReference type="AlphaFoldDB" id="A0A1H7NMY5"/>
<evidence type="ECO:0000313" key="4">
    <source>
        <dbReference type="Proteomes" id="UP000199582"/>
    </source>
</evidence>
<gene>
    <name evidence="3" type="ORF">SAMN05443999_104185</name>
</gene>
<dbReference type="STRING" id="1287727.SAMN05443999_104185"/>
<evidence type="ECO:0000256" key="2">
    <source>
        <dbReference type="SAM" id="SignalP"/>
    </source>
</evidence>
<reference evidence="3 4" key="1">
    <citation type="submission" date="2016-10" db="EMBL/GenBank/DDBJ databases">
        <authorList>
            <person name="de Groot N.N."/>
        </authorList>
    </citation>
    <scope>NUCLEOTIDE SEQUENCE [LARGE SCALE GENOMIC DNA]</scope>
    <source>
        <strain evidence="3 4">DSM 100674</strain>
    </source>
</reference>
<evidence type="ECO:0000313" key="3">
    <source>
        <dbReference type="EMBL" id="SEL24704.1"/>
    </source>
</evidence>
<protein>
    <submittedName>
        <fullName evidence="3">Uncharacterized protein</fullName>
    </submittedName>
</protein>
<feature type="chain" id="PRO_5009299723" evidence="2">
    <location>
        <begin position="24"/>
        <end position="224"/>
    </location>
</feature>
<feature type="signal peptide" evidence="2">
    <location>
        <begin position="1"/>
        <end position="23"/>
    </location>
</feature>
<keyword evidence="4" id="KW-1185">Reference proteome</keyword>
<evidence type="ECO:0000256" key="1">
    <source>
        <dbReference type="SAM" id="MobiDB-lite"/>
    </source>
</evidence>
<dbReference type="Proteomes" id="UP000199582">
    <property type="component" value="Unassembled WGS sequence"/>
</dbReference>
<feature type="compositionally biased region" description="Pro residues" evidence="1">
    <location>
        <begin position="133"/>
        <end position="151"/>
    </location>
</feature>
<organism evidence="3 4">
    <name type="scientific">Roseovarius azorensis</name>
    <dbReference type="NCBI Taxonomy" id="1287727"/>
    <lineage>
        <taxon>Bacteria</taxon>
        <taxon>Pseudomonadati</taxon>
        <taxon>Pseudomonadota</taxon>
        <taxon>Alphaproteobacteria</taxon>
        <taxon>Rhodobacterales</taxon>
        <taxon>Roseobacteraceae</taxon>
        <taxon>Roseovarius</taxon>
    </lineage>
</organism>
<proteinExistence type="predicted"/>
<feature type="region of interest" description="Disordered" evidence="1">
    <location>
        <begin position="93"/>
        <end position="158"/>
    </location>
</feature>
<dbReference type="EMBL" id="FOAG01000004">
    <property type="protein sequence ID" value="SEL24704.1"/>
    <property type="molecule type" value="Genomic_DNA"/>
</dbReference>
<sequence length="224" mass="23838">MIFSRPALILLTVLLTGAGTVPAQPLHDVPTPAELPPDSYTGRQYVDSAGCVFIRADADGEITWVPRVTPERRALCGFKPTLAAAPPVIAETRAPDPAVPETSAPAPDRTAPQPARARSAKPLAVGIPASARPAPPAPEEPPHAHPAPGTPATPRTVPAGTRVAPAHVYASQKLSTAGIHVPEGMKPAWRDGRLNPRRAHQTFEGKAQMERIWTKTVPRRLIER</sequence>
<keyword evidence="2" id="KW-0732">Signal</keyword>
<accession>A0A1H7NMY5</accession>